<dbReference type="InterPro" id="IPR042098">
    <property type="entry name" value="TauD-like_sf"/>
</dbReference>
<feature type="domain" description="TauD/TfdA-like" evidence="3">
    <location>
        <begin position="41"/>
        <end position="103"/>
    </location>
</feature>
<accession>A0AAW0VPD4</accession>
<dbReference type="GO" id="GO:0005739">
    <property type="term" value="C:mitochondrion"/>
    <property type="evidence" value="ECO:0007669"/>
    <property type="project" value="TreeGrafter"/>
</dbReference>
<feature type="non-terminal residue" evidence="4">
    <location>
        <position position="104"/>
    </location>
</feature>
<comment type="caution">
    <text evidence="4">The sequence shown here is derived from an EMBL/GenBank/DDBJ whole genome shotgun (WGS) entry which is preliminary data.</text>
</comment>
<dbReference type="Proteomes" id="UP001445076">
    <property type="component" value="Unassembled WGS sequence"/>
</dbReference>
<dbReference type="GO" id="GO:0016491">
    <property type="term" value="F:oxidoreductase activity"/>
    <property type="evidence" value="ECO:0007669"/>
    <property type="project" value="UniProtKB-KW"/>
</dbReference>
<name>A0AAW0VPD4_CHEQU</name>
<dbReference type="GO" id="GO:0045329">
    <property type="term" value="P:carnitine biosynthetic process"/>
    <property type="evidence" value="ECO:0007669"/>
    <property type="project" value="TreeGrafter"/>
</dbReference>
<sequence length="104" mass="12112">NTNKIFGLFFNLFFFFLSLDEAGDIMTVNINNMLRDFINLAPADVAGWYEALYVFWDILNHPQNVISYKLKPGDIIVLDNMRVLHGRKEFNSTSGKRLLEGCYW</sequence>
<evidence type="ECO:0000313" key="4">
    <source>
        <dbReference type="EMBL" id="KAK8718651.1"/>
    </source>
</evidence>
<dbReference type="EMBL" id="JARKIK010004800">
    <property type="protein sequence ID" value="KAK8718651.1"/>
    <property type="molecule type" value="Genomic_DNA"/>
</dbReference>
<feature type="signal peptide" evidence="2">
    <location>
        <begin position="1"/>
        <end position="22"/>
    </location>
</feature>
<dbReference type="Gene3D" id="3.60.130.10">
    <property type="entry name" value="Clavaminate synthase-like"/>
    <property type="match status" value="1"/>
</dbReference>
<evidence type="ECO:0000256" key="2">
    <source>
        <dbReference type="SAM" id="SignalP"/>
    </source>
</evidence>
<dbReference type="InterPro" id="IPR050411">
    <property type="entry name" value="AlphaKG_dependent_hydroxylases"/>
</dbReference>
<evidence type="ECO:0000256" key="1">
    <source>
        <dbReference type="ARBA" id="ARBA00023002"/>
    </source>
</evidence>
<gene>
    <name evidence="4" type="ORF">OTU49_014572</name>
</gene>
<protein>
    <recommendedName>
        <fullName evidence="3">TauD/TfdA-like domain-containing protein</fullName>
    </recommendedName>
</protein>
<reference evidence="4 5" key="1">
    <citation type="journal article" date="2024" name="BMC Genomics">
        <title>Genome assembly of redclaw crayfish (Cherax quadricarinatus) provides insights into its immune adaptation and hypoxia tolerance.</title>
        <authorList>
            <person name="Liu Z."/>
            <person name="Zheng J."/>
            <person name="Li H."/>
            <person name="Fang K."/>
            <person name="Wang S."/>
            <person name="He J."/>
            <person name="Zhou D."/>
            <person name="Weng S."/>
            <person name="Chi M."/>
            <person name="Gu Z."/>
            <person name="He J."/>
            <person name="Li F."/>
            <person name="Wang M."/>
        </authorList>
    </citation>
    <scope>NUCLEOTIDE SEQUENCE [LARGE SCALE GENOMIC DNA]</scope>
    <source>
        <strain evidence="4">ZL_2023a</strain>
    </source>
</reference>
<proteinExistence type="predicted"/>
<evidence type="ECO:0000259" key="3">
    <source>
        <dbReference type="Pfam" id="PF02668"/>
    </source>
</evidence>
<dbReference type="PANTHER" id="PTHR10696">
    <property type="entry name" value="GAMMA-BUTYROBETAINE HYDROXYLASE-RELATED"/>
    <property type="match status" value="1"/>
</dbReference>
<dbReference type="InterPro" id="IPR003819">
    <property type="entry name" value="TauD/TfdA-like"/>
</dbReference>
<organism evidence="4 5">
    <name type="scientific">Cherax quadricarinatus</name>
    <name type="common">Australian red claw crayfish</name>
    <dbReference type="NCBI Taxonomy" id="27406"/>
    <lineage>
        <taxon>Eukaryota</taxon>
        <taxon>Metazoa</taxon>
        <taxon>Ecdysozoa</taxon>
        <taxon>Arthropoda</taxon>
        <taxon>Crustacea</taxon>
        <taxon>Multicrustacea</taxon>
        <taxon>Malacostraca</taxon>
        <taxon>Eumalacostraca</taxon>
        <taxon>Eucarida</taxon>
        <taxon>Decapoda</taxon>
        <taxon>Pleocyemata</taxon>
        <taxon>Astacidea</taxon>
        <taxon>Parastacoidea</taxon>
        <taxon>Parastacidae</taxon>
        <taxon>Cherax</taxon>
    </lineage>
</organism>
<feature type="chain" id="PRO_5043833379" description="TauD/TfdA-like domain-containing protein" evidence="2">
    <location>
        <begin position="23"/>
        <end position="104"/>
    </location>
</feature>
<evidence type="ECO:0000313" key="5">
    <source>
        <dbReference type="Proteomes" id="UP001445076"/>
    </source>
</evidence>
<dbReference type="Pfam" id="PF02668">
    <property type="entry name" value="TauD"/>
    <property type="match status" value="1"/>
</dbReference>
<keyword evidence="2" id="KW-0732">Signal</keyword>
<keyword evidence="1" id="KW-0560">Oxidoreductase</keyword>
<feature type="non-terminal residue" evidence="4">
    <location>
        <position position="1"/>
    </location>
</feature>
<dbReference type="SUPFAM" id="SSF51197">
    <property type="entry name" value="Clavaminate synthase-like"/>
    <property type="match status" value="1"/>
</dbReference>
<keyword evidence="5" id="KW-1185">Reference proteome</keyword>
<dbReference type="AlphaFoldDB" id="A0AAW0VPD4"/>
<dbReference type="PANTHER" id="PTHR10696:SF33">
    <property type="entry name" value="GAMMA-BUTYROBETAINE DIOXYGENASE"/>
    <property type="match status" value="1"/>
</dbReference>